<dbReference type="AlphaFoldDB" id="A0A5E4PK93"/>
<dbReference type="SUPFAM" id="SSF54197">
    <property type="entry name" value="HIT-like"/>
    <property type="match status" value="1"/>
</dbReference>
<protein>
    <submittedName>
        <fullName evidence="5">HIT-like protein</fullName>
    </submittedName>
</protein>
<dbReference type="KEGG" id="asip:AQUSIP_21380"/>
<feature type="active site" description="Tele-AMP-histidine intermediate" evidence="1">
    <location>
        <position position="105"/>
    </location>
</feature>
<dbReference type="CDD" id="cd01276">
    <property type="entry name" value="PKCI_related"/>
    <property type="match status" value="1"/>
</dbReference>
<organism evidence="5 6">
    <name type="scientific">Aquicella siphonis</name>
    <dbReference type="NCBI Taxonomy" id="254247"/>
    <lineage>
        <taxon>Bacteria</taxon>
        <taxon>Pseudomonadati</taxon>
        <taxon>Pseudomonadota</taxon>
        <taxon>Gammaproteobacteria</taxon>
        <taxon>Legionellales</taxon>
        <taxon>Coxiellaceae</taxon>
        <taxon>Aquicella</taxon>
    </lineage>
</organism>
<dbReference type="GO" id="GO:0003824">
    <property type="term" value="F:catalytic activity"/>
    <property type="evidence" value="ECO:0007669"/>
    <property type="project" value="InterPro"/>
</dbReference>
<evidence type="ECO:0000259" key="4">
    <source>
        <dbReference type="PROSITE" id="PS51084"/>
    </source>
</evidence>
<evidence type="ECO:0000256" key="3">
    <source>
        <dbReference type="PROSITE-ProRule" id="PRU00464"/>
    </source>
</evidence>
<dbReference type="PANTHER" id="PTHR23089">
    <property type="entry name" value="HISTIDINE TRIAD HIT PROTEIN"/>
    <property type="match status" value="1"/>
</dbReference>
<feature type="domain" description="HIT" evidence="4">
    <location>
        <begin position="10"/>
        <end position="119"/>
    </location>
</feature>
<evidence type="ECO:0000256" key="2">
    <source>
        <dbReference type="PIRSR" id="PIRSR601310-3"/>
    </source>
</evidence>
<name>A0A5E4PK93_9COXI</name>
<evidence type="ECO:0000313" key="5">
    <source>
        <dbReference type="EMBL" id="VVC76811.1"/>
    </source>
</evidence>
<dbReference type="PRINTS" id="PR00332">
    <property type="entry name" value="HISTRIAD"/>
</dbReference>
<dbReference type="Pfam" id="PF11969">
    <property type="entry name" value="DcpS_C"/>
    <property type="match status" value="1"/>
</dbReference>
<feature type="short sequence motif" description="Histidine triad motif" evidence="2 3">
    <location>
        <begin position="103"/>
        <end position="107"/>
    </location>
</feature>
<dbReference type="InterPro" id="IPR019808">
    <property type="entry name" value="Histidine_triad_CS"/>
</dbReference>
<dbReference type="Proteomes" id="UP000324194">
    <property type="component" value="Chromosome 1"/>
</dbReference>
<gene>
    <name evidence="5" type="ORF">AQUSIP_21380</name>
</gene>
<evidence type="ECO:0000256" key="1">
    <source>
        <dbReference type="PIRSR" id="PIRSR601310-1"/>
    </source>
</evidence>
<reference evidence="5 6" key="1">
    <citation type="submission" date="2019-08" db="EMBL/GenBank/DDBJ databases">
        <authorList>
            <person name="Guy L."/>
        </authorList>
    </citation>
    <scope>NUCLEOTIDE SEQUENCE [LARGE SCALE GENOMIC DNA]</scope>
    <source>
        <strain evidence="5 6">SGT-108</strain>
    </source>
</reference>
<dbReference type="PROSITE" id="PS00892">
    <property type="entry name" value="HIT_1"/>
    <property type="match status" value="1"/>
</dbReference>
<proteinExistence type="predicted"/>
<keyword evidence="6" id="KW-1185">Reference proteome</keyword>
<dbReference type="InterPro" id="IPR011146">
    <property type="entry name" value="HIT-like"/>
</dbReference>
<sequence>MVGSSMNDCLFCKIAGGTIPANIIYQDDHVVAFDDINPQAPHHKIIIPRKHIPTLNDVQAEDETLVGHMAHTASILARQLNIAEPGYRLVMNCNAGAGQTVFHIHFHLLGGRRMSWPPG</sequence>
<dbReference type="EMBL" id="LR699119">
    <property type="protein sequence ID" value="VVC76811.1"/>
    <property type="molecule type" value="Genomic_DNA"/>
</dbReference>
<dbReference type="InterPro" id="IPR001310">
    <property type="entry name" value="Histidine_triad_HIT"/>
</dbReference>
<dbReference type="InterPro" id="IPR036265">
    <property type="entry name" value="HIT-like_sf"/>
</dbReference>
<evidence type="ECO:0000313" key="6">
    <source>
        <dbReference type="Proteomes" id="UP000324194"/>
    </source>
</evidence>
<accession>A0A5E4PK93</accession>
<dbReference type="Gene3D" id="3.30.428.10">
    <property type="entry name" value="HIT-like"/>
    <property type="match status" value="1"/>
</dbReference>
<dbReference type="PROSITE" id="PS51084">
    <property type="entry name" value="HIT_2"/>
    <property type="match status" value="1"/>
</dbReference>